<organism evidence="1 2">
    <name type="scientific">Nostoc sphaeroides CCNUC1</name>
    <dbReference type="NCBI Taxonomy" id="2653204"/>
    <lineage>
        <taxon>Bacteria</taxon>
        <taxon>Bacillati</taxon>
        <taxon>Cyanobacteriota</taxon>
        <taxon>Cyanophyceae</taxon>
        <taxon>Nostocales</taxon>
        <taxon>Nostocaceae</taxon>
        <taxon>Nostoc</taxon>
    </lineage>
</organism>
<reference evidence="1 2" key="1">
    <citation type="submission" date="2019-10" db="EMBL/GenBank/DDBJ databases">
        <title>Genomic and transcriptomic insights into the perfect genentic adaptation of a filamentous nitrogen-fixing cyanobacterium to rice fields.</title>
        <authorList>
            <person name="Chen Z."/>
        </authorList>
    </citation>
    <scope>NUCLEOTIDE SEQUENCE [LARGE SCALE GENOMIC DNA]</scope>
    <source>
        <strain evidence="1">CCNUC1</strain>
    </source>
</reference>
<dbReference type="PRINTS" id="PR00313">
    <property type="entry name" value="CABNDNGRPT"/>
</dbReference>
<dbReference type="InterPro" id="IPR018511">
    <property type="entry name" value="Hemolysin-typ_Ca-bd_CS"/>
</dbReference>
<dbReference type="KEGG" id="nsh:GXM_02925"/>
<name>A0A5P8VYE9_9NOSO</name>
<protein>
    <recommendedName>
        <fullName evidence="3">Calcium-binding protein</fullName>
    </recommendedName>
</protein>
<evidence type="ECO:0000313" key="1">
    <source>
        <dbReference type="EMBL" id="QFS45448.1"/>
    </source>
</evidence>
<dbReference type="Pfam" id="PF00353">
    <property type="entry name" value="HemolysinCabind"/>
    <property type="match status" value="2"/>
</dbReference>
<dbReference type="PROSITE" id="PS00330">
    <property type="entry name" value="HEMOLYSIN_CALCIUM"/>
    <property type="match status" value="2"/>
</dbReference>
<dbReference type="EMBL" id="CP045226">
    <property type="protein sequence ID" value="QFS45448.1"/>
    <property type="molecule type" value="Genomic_DNA"/>
</dbReference>
<dbReference type="AlphaFoldDB" id="A0A5P8VYE9"/>
<dbReference type="InterPro" id="IPR011049">
    <property type="entry name" value="Serralysin-like_metalloprot_C"/>
</dbReference>
<dbReference type="GO" id="GO:0005509">
    <property type="term" value="F:calcium ion binding"/>
    <property type="evidence" value="ECO:0007669"/>
    <property type="project" value="InterPro"/>
</dbReference>
<proteinExistence type="predicted"/>
<accession>A0A5P8VYE9</accession>
<evidence type="ECO:0000313" key="2">
    <source>
        <dbReference type="Proteomes" id="UP000326678"/>
    </source>
</evidence>
<dbReference type="SUPFAM" id="SSF51120">
    <property type="entry name" value="beta-Roll"/>
    <property type="match status" value="1"/>
</dbReference>
<evidence type="ECO:0008006" key="3">
    <source>
        <dbReference type="Google" id="ProtNLM"/>
    </source>
</evidence>
<keyword evidence="2" id="KW-1185">Reference proteome</keyword>
<dbReference type="InterPro" id="IPR001343">
    <property type="entry name" value="Hemolysn_Ca-bd"/>
</dbReference>
<dbReference type="Proteomes" id="UP000326678">
    <property type="component" value="Chromosome Gxm1"/>
</dbReference>
<dbReference type="RefSeq" id="WP_194198771.1">
    <property type="nucleotide sequence ID" value="NZ_CP045226.1"/>
</dbReference>
<gene>
    <name evidence="1" type="ORF">GXM_02925</name>
</gene>
<dbReference type="Gene3D" id="2.150.10.10">
    <property type="entry name" value="Serralysin-like metalloprotease, C-terminal"/>
    <property type="match status" value="1"/>
</dbReference>
<sequence>MAFLTFNGTNGPDVGNDYDGRDIYDSQFGFPVPRFDYVFINGFDGDDNISGFYINNTYNINGGAGNDALFGNLNNDFLQGDDFFGVGGNDYLAGLDGNDYLTGLDGNDTLNGGDGTDTLSGGAGNDVFDFDSVSESQPGVLRDIIKDFVGNGNLPGDRIDLSTIDANSNIAGNQAFTYIGSSAFFAVGQVRYSGGILQANTNNLSANFEIQLEGSPQLVASDIIL</sequence>